<keyword evidence="6" id="KW-1185">Reference proteome</keyword>
<dbReference type="InterPro" id="IPR052255">
    <property type="entry name" value="RNA_pol_II_subunit5-mediator"/>
</dbReference>
<dbReference type="GO" id="GO:0000122">
    <property type="term" value="P:negative regulation of transcription by RNA polymerase II"/>
    <property type="evidence" value="ECO:0007669"/>
    <property type="project" value="TreeGrafter"/>
</dbReference>
<evidence type="ECO:0000313" key="5">
    <source>
        <dbReference type="EMBL" id="KAJ1970603.1"/>
    </source>
</evidence>
<gene>
    <name evidence="5" type="primary">URI1</name>
    <name evidence="5" type="ORF">H4R34_006008</name>
</gene>
<organism evidence="5 6">
    <name type="scientific">Dimargaris verticillata</name>
    <dbReference type="NCBI Taxonomy" id="2761393"/>
    <lineage>
        <taxon>Eukaryota</taxon>
        <taxon>Fungi</taxon>
        <taxon>Fungi incertae sedis</taxon>
        <taxon>Zoopagomycota</taxon>
        <taxon>Kickxellomycotina</taxon>
        <taxon>Dimargaritomycetes</taxon>
        <taxon>Dimargaritales</taxon>
        <taxon>Dimargaritaceae</taxon>
        <taxon>Dimargaris</taxon>
    </lineage>
</organism>
<feature type="compositionally biased region" description="Low complexity" evidence="4">
    <location>
        <begin position="247"/>
        <end position="264"/>
    </location>
</feature>
<dbReference type="Proteomes" id="UP001151582">
    <property type="component" value="Unassembled WGS sequence"/>
</dbReference>
<dbReference type="GO" id="GO:0005634">
    <property type="term" value="C:nucleus"/>
    <property type="evidence" value="ECO:0007669"/>
    <property type="project" value="UniProtKB-SubCell"/>
</dbReference>
<dbReference type="InterPro" id="IPR004127">
    <property type="entry name" value="Prefoldin_subunit_alpha"/>
</dbReference>
<dbReference type="GO" id="GO:0003714">
    <property type="term" value="F:transcription corepressor activity"/>
    <property type="evidence" value="ECO:0007669"/>
    <property type="project" value="TreeGrafter"/>
</dbReference>
<dbReference type="EMBL" id="JANBQB010001704">
    <property type="protein sequence ID" value="KAJ1970603.1"/>
    <property type="molecule type" value="Genomic_DNA"/>
</dbReference>
<evidence type="ECO:0000256" key="1">
    <source>
        <dbReference type="ARBA" id="ARBA00004123"/>
    </source>
</evidence>
<dbReference type="Pfam" id="PF02996">
    <property type="entry name" value="Prefoldin"/>
    <property type="match status" value="1"/>
</dbReference>
<accession>A0A9W8AZF9</accession>
<evidence type="ECO:0000256" key="2">
    <source>
        <dbReference type="ARBA" id="ARBA00023242"/>
    </source>
</evidence>
<dbReference type="GO" id="GO:0003682">
    <property type="term" value="F:chromatin binding"/>
    <property type="evidence" value="ECO:0007669"/>
    <property type="project" value="TreeGrafter"/>
</dbReference>
<dbReference type="AlphaFoldDB" id="A0A9W8AZF9"/>
<comment type="similarity">
    <text evidence="3">Belongs to the RNA polymerase II subunit 5-mediating protein family.</text>
</comment>
<dbReference type="PANTHER" id="PTHR15111">
    <property type="entry name" value="RNA POLYMERASE II SUBUNIT 5-MEDIATING PROTEIN NNX3"/>
    <property type="match status" value="1"/>
</dbReference>
<reference evidence="5" key="1">
    <citation type="submission" date="2022-07" db="EMBL/GenBank/DDBJ databases">
        <title>Phylogenomic reconstructions and comparative analyses of Kickxellomycotina fungi.</title>
        <authorList>
            <person name="Reynolds N.K."/>
            <person name="Stajich J.E."/>
            <person name="Barry K."/>
            <person name="Grigoriev I.V."/>
            <person name="Crous P."/>
            <person name="Smith M.E."/>
        </authorList>
    </citation>
    <scope>NUCLEOTIDE SEQUENCE</scope>
    <source>
        <strain evidence="5">RSA 567</strain>
    </source>
</reference>
<feature type="non-terminal residue" evidence="5">
    <location>
        <position position="338"/>
    </location>
</feature>
<feature type="region of interest" description="Disordered" evidence="4">
    <location>
        <begin position="301"/>
        <end position="338"/>
    </location>
</feature>
<feature type="region of interest" description="Disordered" evidence="4">
    <location>
        <begin position="152"/>
        <end position="184"/>
    </location>
</feature>
<keyword evidence="2" id="KW-0539">Nucleus</keyword>
<protein>
    <submittedName>
        <fullName evidence="5">Uri1, prefoldin-like chaperone</fullName>
    </submittedName>
</protein>
<proteinExistence type="inferred from homology"/>
<dbReference type="InterPro" id="IPR009053">
    <property type="entry name" value="Prefoldin"/>
</dbReference>
<feature type="region of interest" description="Disordered" evidence="4">
    <location>
        <begin position="212"/>
        <end position="281"/>
    </location>
</feature>
<feature type="compositionally biased region" description="Low complexity" evidence="4">
    <location>
        <begin position="215"/>
        <end position="225"/>
    </location>
</feature>
<feature type="compositionally biased region" description="Low complexity" evidence="4">
    <location>
        <begin position="318"/>
        <end position="329"/>
    </location>
</feature>
<dbReference type="SUPFAM" id="SSF46579">
    <property type="entry name" value="Prefoldin"/>
    <property type="match status" value="1"/>
</dbReference>
<dbReference type="Gene3D" id="1.10.287.370">
    <property type="match status" value="1"/>
</dbReference>
<dbReference type="GO" id="GO:0019212">
    <property type="term" value="F:phosphatase inhibitor activity"/>
    <property type="evidence" value="ECO:0007669"/>
    <property type="project" value="TreeGrafter"/>
</dbReference>
<sequence length="338" mass="37591">MDFDAQANLDRLVGAIQGDLETQQAAAAQYIQYLSEYRAVDQALATLPLETSYDAFIPFGSLAFMPGRLIHTNEVLVLLGDNWFVERSASQARAMAQRRIQYVEDNLEKVQAHIQALTQRLHLTTELNQMHTGRFNEDGDPIVDIVERVDDHTASGSERQTPLPRSTSTPAELSVRPIVVDKPPEQFDDADRALLATLDKFEKMELDQDELINDSSAKPAASSSSQYTPLTDLDRETPSIITDVRPKTPTTPGTRPLKSSLKSPLTPPPSTRKSVYFDDSRNQIYEDTRTFPDPIQERINASQLSLNPKSRARIVMLPPSEASSPPTATADKDQTTDL</sequence>
<evidence type="ECO:0000256" key="4">
    <source>
        <dbReference type="SAM" id="MobiDB-lite"/>
    </source>
</evidence>
<evidence type="ECO:0000313" key="6">
    <source>
        <dbReference type="Proteomes" id="UP001151582"/>
    </source>
</evidence>
<comment type="caution">
    <text evidence="5">The sequence shown here is derived from an EMBL/GenBank/DDBJ whole genome shotgun (WGS) entry which is preliminary data.</text>
</comment>
<evidence type="ECO:0000256" key="3">
    <source>
        <dbReference type="ARBA" id="ARBA00038295"/>
    </source>
</evidence>
<dbReference type="OrthoDB" id="21413at2759"/>
<name>A0A9W8AZF9_9FUNG</name>
<dbReference type="PANTHER" id="PTHR15111:SF0">
    <property type="entry name" value="UNCONVENTIONAL PREFOLDIN RPB5 INTERACTOR 1"/>
    <property type="match status" value="1"/>
</dbReference>
<comment type="subcellular location">
    <subcellularLocation>
        <location evidence="1">Nucleus</location>
    </subcellularLocation>
</comment>
<dbReference type="CDD" id="cd23159">
    <property type="entry name" value="Prefoldin_URI1"/>
    <property type="match status" value="1"/>
</dbReference>
<feature type="compositionally biased region" description="Polar residues" evidence="4">
    <location>
        <begin position="154"/>
        <end position="171"/>
    </location>
</feature>